<accession>A0A0E9XSD5</accession>
<reference evidence="2" key="1">
    <citation type="submission" date="2014-11" db="EMBL/GenBank/DDBJ databases">
        <authorList>
            <person name="Amaro Gonzalez C."/>
        </authorList>
    </citation>
    <scope>NUCLEOTIDE SEQUENCE</scope>
</reference>
<dbReference type="AlphaFoldDB" id="A0A0E9XSD5"/>
<name>A0A0E9XSD5_ANGAN</name>
<organism evidence="2">
    <name type="scientific">Anguilla anguilla</name>
    <name type="common">European freshwater eel</name>
    <name type="synonym">Muraena anguilla</name>
    <dbReference type="NCBI Taxonomy" id="7936"/>
    <lineage>
        <taxon>Eukaryota</taxon>
        <taxon>Metazoa</taxon>
        <taxon>Chordata</taxon>
        <taxon>Craniata</taxon>
        <taxon>Vertebrata</taxon>
        <taxon>Euteleostomi</taxon>
        <taxon>Actinopterygii</taxon>
        <taxon>Neopterygii</taxon>
        <taxon>Teleostei</taxon>
        <taxon>Anguilliformes</taxon>
        <taxon>Anguillidae</taxon>
        <taxon>Anguilla</taxon>
    </lineage>
</organism>
<evidence type="ECO:0000256" key="1">
    <source>
        <dbReference type="SAM" id="SignalP"/>
    </source>
</evidence>
<evidence type="ECO:0000313" key="2">
    <source>
        <dbReference type="EMBL" id="JAI05560.1"/>
    </source>
</evidence>
<dbReference type="EMBL" id="GBXM01003018">
    <property type="protein sequence ID" value="JAI05560.1"/>
    <property type="molecule type" value="Transcribed_RNA"/>
</dbReference>
<sequence>MFKFIFTISGFLLHLLEATHCITHLNNKALKNNMTESRVLMKTVLYLLYSLHEYSLSFIFSI</sequence>
<feature type="chain" id="PRO_5002435179" evidence="1">
    <location>
        <begin position="19"/>
        <end position="62"/>
    </location>
</feature>
<protein>
    <submittedName>
        <fullName evidence="2">Uncharacterized protein</fullName>
    </submittedName>
</protein>
<proteinExistence type="predicted"/>
<feature type="signal peptide" evidence="1">
    <location>
        <begin position="1"/>
        <end position="18"/>
    </location>
</feature>
<keyword evidence="1" id="KW-0732">Signal</keyword>
<reference evidence="2" key="2">
    <citation type="journal article" date="2015" name="Fish Shellfish Immunol.">
        <title>Early steps in the European eel (Anguilla anguilla)-Vibrio vulnificus interaction in the gills: Role of the RtxA13 toxin.</title>
        <authorList>
            <person name="Callol A."/>
            <person name="Pajuelo D."/>
            <person name="Ebbesson L."/>
            <person name="Teles M."/>
            <person name="MacKenzie S."/>
            <person name="Amaro C."/>
        </authorList>
    </citation>
    <scope>NUCLEOTIDE SEQUENCE</scope>
</reference>